<sequence length="123" mass="14678">MKYFKKSIETETGFQTIQNKKDGGTLSTYQTNNYRYNSYNNLRLIYLIERNEIEEAQYNLKESAFAEYPFGQNNLGLFYQIYLKENNKAEYMFERSSKHNFALAKFNLGMIREGENRTEESIE</sequence>
<gene>
    <name evidence="1" type="ORF">M9Y10_015687</name>
</gene>
<evidence type="ECO:0000313" key="1">
    <source>
        <dbReference type="EMBL" id="KAK8897722.1"/>
    </source>
</evidence>
<dbReference type="EMBL" id="JAPFFF010000002">
    <property type="protein sequence ID" value="KAK8897722.1"/>
    <property type="molecule type" value="Genomic_DNA"/>
</dbReference>
<organism evidence="1 2">
    <name type="scientific">Tritrichomonas musculus</name>
    <dbReference type="NCBI Taxonomy" id="1915356"/>
    <lineage>
        <taxon>Eukaryota</taxon>
        <taxon>Metamonada</taxon>
        <taxon>Parabasalia</taxon>
        <taxon>Tritrichomonadida</taxon>
        <taxon>Tritrichomonadidae</taxon>
        <taxon>Tritrichomonas</taxon>
    </lineage>
</organism>
<proteinExistence type="predicted"/>
<dbReference type="SUPFAM" id="SSF81901">
    <property type="entry name" value="HCP-like"/>
    <property type="match status" value="1"/>
</dbReference>
<keyword evidence="2" id="KW-1185">Reference proteome</keyword>
<reference evidence="1 2" key="1">
    <citation type="submission" date="2024-04" db="EMBL/GenBank/DDBJ databases">
        <title>Tritrichomonas musculus Genome.</title>
        <authorList>
            <person name="Alves-Ferreira E."/>
            <person name="Grigg M."/>
            <person name="Lorenzi H."/>
            <person name="Galac M."/>
        </authorList>
    </citation>
    <scope>NUCLEOTIDE SEQUENCE [LARGE SCALE GENOMIC DNA]</scope>
    <source>
        <strain evidence="1 2">EAF2021</strain>
    </source>
</reference>
<dbReference type="Gene3D" id="1.25.40.10">
    <property type="entry name" value="Tetratricopeptide repeat domain"/>
    <property type="match status" value="1"/>
</dbReference>
<accession>A0ABR2L4Q2</accession>
<name>A0ABR2L4Q2_9EUKA</name>
<protein>
    <recommendedName>
        <fullName evidence="3">TPR Domain containing protein</fullName>
    </recommendedName>
</protein>
<evidence type="ECO:0008006" key="3">
    <source>
        <dbReference type="Google" id="ProtNLM"/>
    </source>
</evidence>
<dbReference type="Proteomes" id="UP001470230">
    <property type="component" value="Unassembled WGS sequence"/>
</dbReference>
<comment type="caution">
    <text evidence="1">The sequence shown here is derived from an EMBL/GenBank/DDBJ whole genome shotgun (WGS) entry which is preliminary data.</text>
</comment>
<evidence type="ECO:0000313" key="2">
    <source>
        <dbReference type="Proteomes" id="UP001470230"/>
    </source>
</evidence>
<dbReference type="InterPro" id="IPR011990">
    <property type="entry name" value="TPR-like_helical_dom_sf"/>
</dbReference>